<proteinExistence type="predicted"/>
<name>X1QT79_9ZZZZ</name>
<dbReference type="EMBL" id="BARV01037763">
    <property type="protein sequence ID" value="GAI54115.1"/>
    <property type="molecule type" value="Genomic_DNA"/>
</dbReference>
<dbReference type="InterPro" id="IPR025060">
    <property type="entry name" value="DUF3999"/>
</dbReference>
<dbReference type="AlphaFoldDB" id="X1QT79"/>
<dbReference type="Pfam" id="PF13163">
    <property type="entry name" value="DUF3999"/>
    <property type="match status" value="1"/>
</dbReference>
<comment type="caution">
    <text evidence="1">The sequence shown here is derived from an EMBL/GenBank/DDBJ whole genome shotgun (WGS) entry which is preliminary data.</text>
</comment>
<gene>
    <name evidence="1" type="ORF">S06H3_58350</name>
</gene>
<accession>X1QT79</accession>
<sequence length="106" mass="11790">MTRSRILVTAIALLLAGIVSCVFALELAEWKYQAEVTIEAGSDEYCKFTLTPDVYNAARPDLWDIRLVNDQGEQVPYVLVKPKDITAEQRYGPAAINRSTNADNEA</sequence>
<organism evidence="1">
    <name type="scientific">marine sediment metagenome</name>
    <dbReference type="NCBI Taxonomy" id="412755"/>
    <lineage>
        <taxon>unclassified sequences</taxon>
        <taxon>metagenomes</taxon>
        <taxon>ecological metagenomes</taxon>
    </lineage>
</organism>
<evidence type="ECO:0000313" key="1">
    <source>
        <dbReference type="EMBL" id="GAI54115.1"/>
    </source>
</evidence>
<protein>
    <submittedName>
        <fullName evidence="1">Uncharacterized protein</fullName>
    </submittedName>
</protein>
<reference evidence="1" key="1">
    <citation type="journal article" date="2014" name="Front. Microbiol.">
        <title>High frequency of phylogenetically diverse reductive dehalogenase-homologous genes in deep subseafloor sedimentary metagenomes.</title>
        <authorList>
            <person name="Kawai M."/>
            <person name="Futagami T."/>
            <person name="Toyoda A."/>
            <person name="Takaki Y."/>
            <person name="Nishi S."/>
            <person name="Hori S."/>
            <person name="Arai W."/>
            <person name="Tsubouchi T."/>
            <person name="Morono Y."/>
            <person name="Uchiyama I."/>
            <person name="Ito T."/>
            <person name="Fujiyama A."/>
            <person name="Inagaki F."/>
            <person name="Takami H."/>
        </authorList>
    </citation>
    <scope>NUCLEOTIDE SEQUENCE</scope>
    <source>
        <strain evidence="1">Expedition CK06-06</strain>
    </source>
</reference>
<feature type="non-terminal residue" evidence="1">
    <location>
        <position position="106"/>
    </location>
</feature>
<dbReference type="PROSITE" id="PS51257">
    <property type="entry name" value="PROKAR_LIPOPROTEIN"/>
    <property type="match status" value="1"/>
</dbReference>